<protein>
    <recommendedName>
        <fullName evidence="2">SH3b domain-containing protein</fullName>
    </recommendedName>
</protein>
<dbReference type="PANTHER" id="PTHR34408">
    <property type="entry name" value="FAMILY PROTEIN, PUTATIVE-RELATED"/>
    <property type="match status" value="1"/>
</dbReference>
<proteinExistence type="predicted"/>
<gene>
    <name evidence="3" type="ORF">Helico6505_0760</name>
</gene>
<keyword evidence="1" id="KW-1133">Transmembrane helix</keyword>
<dbReference type="EMBL" id="MN577568">
    <property type="protein sequence ID" value="QGT50244.1"/>
    <property type="molecule type" value="Genomic_DNA"/>
</dbReference>
<feature type="transmembrane region" description="Helical" evidence="1">
    <location>
        <begin position="9"/>
        <end position="31"/>
    </location>
</feature>
<sequence length="273" mass="30818">MSIKFFFKLYLLPFFVVLSGIAIYTLIVVWIDQKSLRITQYHRANIQNIDDITNGELALSTPLSIDLLEENLNDIPLDETNTENLATNTTEIPVDILEIPTDSENQESETNNLASLNLPQIDERNEQNPVSPTQVPQIAESAKVYRYAKARINIRRNPSSESPVISRANTDESLEVIGESLEWSKVRNAAGVEGYVATRLLKLRPNPTSGEMYIVIPNTLNVRLHMDRTSPIIGHLTKNMRVDVLEINGEWAKIQLPNKQYGYTALSFLAKEP</sequence>
<feature type="domain" description="SH3b" evidence="2">
    <location>
        <begin position="210"/>
        <end position="273"/>
    </location>
</feature>
<accession>A0A650EN00</accession>
<evidence type="ECO:0000259" key="2">
    <source>
        <dbReference type="PROSITE" id="PS51781"/>
    </source>
</evidence>
<organism evidence="3">
    <name type="scientific">uncultured Helicobacter sp</name>
    <dbReference type="NCBI Taxonomy" id="175537"/>
    <lineage>
        <taxon>Bacteria</taxon>
        <taxon>Pseudomonadati</taxon>
        <taxon>Campylobacterota</taxon>
        <taxon>Epsilonproteobacteria</taxon>
        <taxon>Campylobacterales</taxon>
        <taxon>Helicobacteraceae</taxon>
        <taxon>Helicobacter</taxon>
        <taxon>environmental samples</taxon>
    </lineage>
</organism>
<dbReference type="PROSITE" id="PS51781">
    <property type="entry name" value="SH3B"/>
    <property type="match status" value="1"/>
</dbReference>
<dbReference type="SMART" id="SM00287">
    <property type="entry name" value="SH3b"/>
    <property type="match status" value="2"/>
</dbReference>
<dbReference type="Gene3D" id="2.30.30.40">
    <property type="entry name" value="SH3 Domains"/>
    <property type="match status" value="2"/>
</dbReference>
<reference evidence="3" key="1">
    <citation type="journal article" date="2020" name="J. ISSAAS">
        <title>Lactobacilli and other gastrointestinal microbiota of Peromyscus leucopus, reservoir host for agents of Lyme disease and other zoonoses in North America.</title>
        <authorList>
            <person name="Milovic A."/>
            <person name="Bassam K."/>
            <person name="Shao H."/>
            <person name="Chatzistamou I."/>
            <person name="Tufts D.M."/>
            <person name="Diuk-Wasser M."/>
            <person name="Barbour A.G."/>
        </authorList>
    </citation>
    <scope>NUCLEOTIDE SEQUENCE</scope>
    <source>
        <strain evidence="3">LL4</strain>
    </source>
</reference>
<name>A0A650EN00_9HELI</name>
<keyword evidence="1" id="KW-0472">Membrane</keyword>
<dbReference type="PANTHER" id="PTHR34408:SF1">
    <property type="entry name" value="GLYCOSYL HYDROLASE FAMILY 19 DOMAIN-CONTAINING PROTEIN HI_1415"/>
    <property type="match status" value="1"/>
</dbReference>
<dbReference type="AlphaFoldDB" id="A0A650EN00"/>
<dbReference type="InterPro" id="IPR003646">
    <property type="entry name" value="SH3-like_bac-type"/>
</dbReference>
<evidence type="ECO:0000313" key="3">
    <source>
        <dbReference type="EMBL" id="QGT50244.1"/>
    </source>
</evidence>
<dbReference type="InterPro" id="IPR052354">
    <property type="entry name" value="Cell_Wall_Dynamics_Protein"/>
</dbReference>
<keyword evidence="1" id="KW-0812">Transmembrane</keyword>
<dbReference type="Pfam" id="PF08239">
    <property type="entry name" value="SH3_3"/>
    <property type="match status" value="1"/>
</dbReference>
<evidence type="ECO:0000256" key="1">
    <source>
        <dbReference type="SAM" id="Phobius"/>
    </source>
</evidence>